<name>A0A1C7P6N8_9HYPH</name>
<feature type="active site" description="Proton donor/acceptor" evidence="3">
    <location>
        <position position="141"/>
    </location>
</feature>
<evidence type="ECO:0000256" key="3">
    <source>
        <dbReference type="PIRSR" id="PIRSR001365-1"/>
    </source>
</evidence>
<dbReference type="InterPro" id="IPR013785">
    <property type="entry name" value="Aldolase_TIM"/>
</dbReference>
<evidence type="ECO:0000256" key="2">
    <source>
        <dbReference type="PIRNR" id="PIRNR001365"/>
    </source>
</evidence>
<dbReference type="Pfam" id="PF00701">
    <property type="entry name" value="DHDPS"/>
    <property type="match status" value="1"/>
</dbReference>
<protein>
    <submittedName>
        <fullName evidence="5">Dihydrodipicolinate synthetase</fullName>
    </submittedName>
</protein>
<dbReference type="SUPFAM" id="SSF51569">
    <property type="entry name" value="Aldolase"/>
    <property type="match status" value="1"/>
</dbReference>
<reference evidence="5 6" key="1">
    <citation type="journal article" date="2016" name="Syst. Appl. Microbiol.">
        <title>Pararhizobium polonicum sp. nov. isolated from tumors on stone fruit rootstocks.</title>
        <authorList>
            <person name="Pulawska J."/>
            <person name="Kuzmanovic N."/>
            <person name="Willems A."/>
            <person name="Pothier J.F."/>
        </authorList>
    </citation>
    <scope>NUCLEOTIDE SEQUENCE [LARGE SCALE GENOMIC DNA]</scope>
    <source>
        <strain evidence="5 6">F5.1</strain>
    </source>
</reference>
<evidence type="ECO:0000313" key="6">
    <source>
        <dbReference type="Proteomes" id="UP000093111"/>
    </source>
</evidence>
<dbReference type="PATRIC" id="fig|1612624.7.peg.511"/>
<comment type="similarity">
    <text evidence="2">Belongs to the DapA family.</text>
</comment>
<dbReference type="PANTHER" id="PTHR12128">
    <property type="entry name" value="DIHYDRODIPICOLINATE SYNTHASE"/>
    <property type="match status" value="1"/>
</dbReference>
<dbReference type="PIRSF" id="PIRSF001365">
    <property type="entry name" value="DHDPS"/>
    <property type="match status" value="1"/>
</dbReference>
<keyword evidence="6" id="KW-1185">Reference proteome</keyword>
<gene>
    <name evidence="5" type="ORF">ADU59_02470</name>
</gene>
<dbReference type="InterPro" id="IPR002220">
    <property type="entry name" value="DapA-like"/>
</dbReference>
<comment type="caution">
    <text evidence="5">The sequence shown here is derived from an EMBL/GenBank/DDBJ whole genome shotgun (WGS) entry which is preliminary data.</text>
</comment>
<evidence type="ECO:0000256" key="4">
    <source>
        <dbReference type="PIRSR" id="PIRSR001365-2"/>
    </source>
</evidence>
<feature type="binding site" evidence="4">
    <location>
        <position position="49"/>
    </location>
    <ligand>
        <name>pyruvate</name>
        <dbReference type="ChEBI" id="CHEBI:15361"/>
    </ligand>
</feature>
<sequence>MTIHRITGVYSAATTPLNADDSPDLGLFTAHCQRLLDEGCHGVALLGTTGEANSFSSTERRGILEAALKAGIAPDQLMPGTGVAAIPDTVELTRHALSVGVTRVVMLPPFYYKGVSDDGLFSAYARIIETIADDRLRVVLYHIPQVSGIPLTLPLIGRLIAAFPDTVVGIKDSAGDFANMQALLAAFPGFSVLAGADPLLLPLIKAGGAGCITATSNLVADSLRTVYDHASDPTRAAEVDAAQARINAYRSLSNSYVQIPTIKAMVGLKNGNSAWARPRPPLMALSAADQADLAVKFAQLP</sequence>
<feature type="active site" description="Schiff-base intermediate with substrate" evidence="3">
    <location>
        <position position="171"/>
    </location>
</feature>
<proteinExistence type="inferred from homology"/>
<evidence type="ECO:0000313" key="5">
    <source>
        <dbReference type="EMBL" id="OBZ96636.1"/>
    </source>
</evidence>
<dbReference type="SMART" id="SM01130">
    <property type="entry name" value="DHDPS"/>
    <property type="match status" value="1"/>
</dbReference>
<dbReference type="GO" id="GO:0008840">
    <property type="term" value="F:4-hydroxy-tetrahydrodipicolinate synthase activity"/>
    <property type="evidence" value="ECO:0007669"/>
    <property type="project" value="TreeGrafter"/>
</dbReference>
<dbReference type="OrthoDB" id="7157803at2"/>
<accession>A0A1C7P6N8</accession>
<keyword evidence="1 2" id="KW-0456">Lyase</keyword>
<dbReference type="Gene3D" id="3.20.20.70">
    <property type="entry name" value="Aldolase class I"/>
    <property type="match status" value="1"/>
</dbReference>
<dbReference type="PANTHER" id="PTHR12128:SF67">
    <property type="entry name" value="BLR3884 PROTEIN"/>
    <property type="match status" value="1"/>
</dbReference>
<dbReference type="RefSeq" id="WP_068951346.1">
    <property type="nucleotide sequence ID" value="NZ_LGLV01000004.1"/>
</dbReference>
<dbReference type="STRING" id="1612624.ADU59_02470"/>
<dbReference type="AlphaFoldDB" id="A0A1C7P6N8"/>
<dbReference type="PRINTS" id="PR00146">
    <property type="entry name" value="DHPICSNTHASE"/>
</dbReference>
<organism evidence="5 6">
    <name type="scientific">Pararhizobium polonicum</name>
    <dbReference type="NCBI Taxonomy" id="1612624"/>
    <lineage>
        <taxon>Bacteria</taxon>
        <taxon>Pseudomonadati</taxon>
        <taxon>Pseudomonadota</taxon>
        <taxon>Alphaproteobacteria</taxon>
        <taxon>Hyphomicrobiales</taxon>
        <taxon>Rhizobiaceae</taxon>
        <taxon>Rhizobium/Agrobacterium group</taxon>
        <taxon>Pararhizobium</taxon>
    </lineage>
</organism>
<dbReference type="EMBL" id="LGLV01000004">
    <property type="protein sequence ID" value="OBZ96636.1"/>
    <property type="molecule type" value="Genomic_DNA"/>
</dbReference>
<dbReference type="Proteomes" id="UP000093111">
    <property type="component" value="Unassembled WGS sequence"/>
</dbReference>
<evidence type="ECO:0000256" key="1">
    <source>
        <dbReference type="ARBA" id="ARBA00023239"/>
    </source>
</evidence>
<feature type="binding site" evidence="4">
    <location>
        <position position="212"/>
    </location>
    <ligand>
        <name>pyruvate</name>
        <dbReference type="ChEBI" id="CHEBI:15361"/>
    </ligand>
</feature>
<dbReference type="CDD" id="cd00408">
    <property type="entry name" value="DHDPS-like"/>
    <property type="match status" value="1"/>
</dbReference>